<evidence type="ECO:0000313" key="2">
    <source>
        <dbReference type="Proteomes" id="UP001165122"/>
    </source>
</evidence>
<proteinExistence type="predicted"/>
<dbReference type="InterPro" id="IPR026906">
    <property type="entry name" value="LRR_5"/>
</dbReference>
<name>A0A9W7KZ97_9STRA</name>
<reference evidence="2" key="1">
    <citation type="journal article" date="2023" name="Commun. Biol.">
        <title>Genome analysis of Parmales, the sister group of diatoms, reveals the evolutionary specialization of diatoms from phago-mixotrophs to photoautotrophs.</title>
        <authorList>
            <person name="Ban H."/>
            <person name="Sato S."/>
            <person name="Yoshikawa S."/>
            <person name="Yamada K."/>
            <person name="Nakamura Y."/>
            <person name="Ichinomiya M."/>
            <person name="Sato N."/>
            <person name="Blanc-Mathieu R."/>
            <person name="Endo H."/>
            <person name="Kuwata A."/>
            <person name="Ogata H."/>
        </authorList>
    </citation>
    <scope>NUCLEOTIDE SEQUENCE [LARGE SCALE GENOMIC DNA]</scope>
    <source>
        <strain evidence="2">NIES 3700</strain>
    </source>
</reference>
<dbReference type="SUPFAM" id="SSF52058">
    <property type="entry name" value="L domain-like"/>
    <property type="match status" value="1"/>
</dbReference>
<dbReference type="EMBL" id="BRXW01000258">
    <property type="protein sequence ID" value="GMI16655.1"/>
    <property type="molecule type" value="Genomic_DNA"/>
</dbReference>
<dbReference type="Gene3D" id="3.80.10.10">
    <property type="entry name" value="Ribonuclease Inhibitor"/>
    <property type="match status" value="1"/>
</dbReference>
<accession>A0A9W7KZ97</accession>
<organism evidence="1 2">
    <name type="scientific">Triparma laevis f. longispina</name>
    <dbReference type="NCBI Taxonomy" id="1714387"/>
    <lineage>
        <taxon>Eukaryota</taxon>
        <taxon>Sar</taxon>
        <taxon>Stramenopiles</taxon>
        <taxon>Ochrophyta</taxon>
        <taxon>Bolidophyceae</taxon>
        <taxon>Parmales</taxon>
        <taxon>Triparmaceae</taxon>
        <taxon>Triparma</taxon>
    </lineage>
</organism>
<dbReference type="InterPro" id="IPR032675">
    <property type="entry name" value="LRR_dom_sf"/>
</dbReference>
<dbReference type="AlphaFoldDB" id="A0A9W7KZ97"/>
<protein>
    <submittedName>
        <fullName evidence="1">Uncharacterized protein</fullName>
    </submittedName>
</protein>
<keyword evidence="2" id="KW-1185">Reference proteome</keyword>
<dbReference type="Pfam" id="PF13306">
    <property type="entry name" value="LRR_5"/>
    <property type="match status" value="1"/>
</dbReference>
<sequence>MFPSDFKRLLVGFVMGDTLMTLRLATKAWKRVADAFIDEGVKNGTMNVHDGNDISYRWNDSRWNDFRWKRNKLVTLVTFLLNVTKVGEWSCTHAANLVFVDIPEGVESIGQSAFGYCRSLTTVSFPITLISIGEFTFSHCSSLDNVDLLHTNLQELCQHA</sequence>
<comment type="caution">
    <text evidence="1">The sequence shown here is derived from an EMBL/GenBank/DDBJ whole genome shotgun (WGS) entry which is preliminary data.</text>
</comment>
<gene>
    <name evidence="1" type="ORF">TrLO_g6303</name>
</gene>
<dbReference type="Proteomes" id="UP001165122">
    <property type="component" value="Unassembled WGS sequence"/>
</dbReference>
<evidence type="ECO:0000313" key="1">
    <source>
        <dbReference type="EMBL" id="GMI16655.1"/>
    </source>
</evidence>